<dbReference type="PANTHER" id="PTHR15717:SF2">
    <property type="entry name" value="EF-HAND CALCIUM-BINDING DOMAIN-CONTAINING PROTEIN 14"/>
    <property type="match status" value="1"/>
</dbReference>
<organism evidence="2 3">
    <name type="scientific">Biomphalaria glabrata</name>
    <name type="common">Bloodfluke planorb</name>
    <name type="synonym">Freshwater snail</name>
    <dbReference type="NCBI Taxonomy" id="6526"/>
    <lineage>
        <taxon>Eukaryota</taxon>
        <taxon>Metazoa</taxon>
        <taxon>Spiralia</taxon>
        <taxon>Lophotrochozoa</taxon>
        <taxon>Mollusca</taxon>
        <taxon>Gastropoda</taxon>
        <taxon>Heterobranchia</taxon>
        <taxon>Euthyneura</taxon>
        <taxon>Panpulmonata</taxon>
        <taxon>Hygrophila</taxon>
        <taxon>Lymnaeoidea</taxon>
        <taxon>Planorbidae</taxon>
        <taxon>Biomphalaria</taxon>
    </lineage>
</organism>
<gene>
    <name evidence="2" type="primary">106064324</name>
</gene>
<dbReference type="Proteomes" id="UP000076420">
    <property type="component" value="Unassembled WGS sequence"/>
</dbReference>
<dbReference type="RefSeq" id="XP_013078282.2">
    <property type="nucleotide sequence ID" value="XM_013222828.2"/>
</dbReference>
<dbReference type="InterPro" id="IPR042352">
    <property type="entry name" value="EFCAB14"/>
</dbReference>
<reference evidence="2" key="1">
    <citation type="submission" date="2020-05" db="UniProtKB">
        <authorList>
            <consortium name="EnsemblMetazoa"/>
        </authorList>
    </citation>
    <scope>IDENTIFICATION</scope>
    <source>
        <strain evidence="2">BB02</strain>
    </source>
</reference>
<feature type="transmembrane region" description="Helical" evidence="1">
    <location>
        <begin position="76"/>
        <end position="101"/>
    </location>
</feature>
<dbReference type="OrthoDB" id="10009315at2759"/>
<dbReference type="EnsemblMetazoa" id="BGLB035395-RA">
    <property type="protein sequence ID" value="BGLB035395-PA"/>
    <property type="gene ID" value="BGLB035395"/>
</dbReference>
<dbReference type="STRING" id="6526.A0A2C9LVC8"/>
<dbReference type="EnsemblMetazoa" id="BGLB035395-RB">
    <property type="protein sequence ID" value="BGLB035395-PB"/>
    <property type="gene ID" value="BGLB035395"/>
</dbReference>
<dbReference type="VEuPathDB" id="VectorBase:BGLB035395"/>
<dbReference type="AlphaFoldDB" id="A0A2C9LVC8"/>
<evidence type="ECO:0000313" key="3">
    <source>
        <dbReference type="Proteomes" id="UP000076420"/>
    </source>
</evidence>
<dbReference type="PANTHER" id="PTHR15717">
    <property type="entry name" value="PROTEIN KIAA0494"/>
    <property type="match status" value="1"/>
</dbReference>
<keyword evidence="1" id="KW-0812">Transmembrane</keyword>
<keyword evidence="1" id="KW-1133">Transmembrane helix</keyword>
<protein>
    <submittedName>
        <fullName evidence="2">Uncharacterized protein</fullName>
    </submittedName>
</protein>
<dbReference type="RefSeq" id="XP_013078281.2">
    <property type="nucleotide sequence ID" value="XM_013222827.2"/>
</dbReference>
<name>A0A2C9LVC8_BIOGL</name>
<sequence>MVNVKSEIDYKLPKKMKKRRQLDALVDTMKLPRGRKNGSSAQELLDYNSDSSEVSEFSLPPITSKRKNRCCVCQSMIARISLFIISMACMTTCFGLIWVQWHIRHELNTLRSQVHSVQSADKASPDAQLKLQNQIEQVNKTLFDVKKEMEGFNKTLKEMSIKITSLEGKNSELEKSVLDAKEYVDAPSQLHTLANTVAKLGSDQSAKTIELESKLKELEESMKKVAPTEDAGINNQLIKQQLADLQKIVEAGISNLTKDFNLHESKISSLEVLVQSLSQQSPSLNSSSSSEVVSKLSEQVSATLDDLKQTYLSGNVTERGEFLAFKQETLSNTEKINQTLYTLSHEFEDLSLHLNTIDSAVLNVTSVLNQLKNQVKYTTETSSQSTLTKTAK</sequence>
<accession>A0A2C9LVC8</accession>
<evidence type="ECO:0000256" key="1">
    <source>
        <dbReference type="SAM" id="Phobius"/>
    </source>
</evidence>
<dbReference type="KEGG" id="bgt:106064324"/>
<keyword evidence="1" id="KW-0472">Membrane</keyword>
<evidence type="ECO:0000313" key="2">
    <source>
        <dbReference type="EnsemblMetazoa" id="BGLB035395-PA"/>
    </source>
</evidence>
<proteinExistence type="predicted"/>
<dbReference type="VEuPathDB" id="VectorBase:BGLAX_047576"/>